<name>A0A9X3EDQ5_9GAMM</name>
<evidence type="ECO:0000256" key="1">
    <source>
        <dbReference type="SAM" id="MobiDB-lite"/>
    </source>
</evidence>
<feature type="chain" id="PRO_5040722666" description="Lipoprotein" evidence="2">
    <location>
        <begin position="22"/>
        <end position="317"/>
    </location>
</feature>
<organism evidence="3 4">
    <name type="scientific">Parathalassolituus penaei</name>
    <dbReference type="NCBI Taxonomy" id="2997323"/>
    <lineage>
        <taxon>Bacteria</taxon>
        <taxon>Pseudomonadati</taxon>
        <taxon>Pseudomonadota</taxon>
        <taxon>Gammaproteobacteria</taxon>
        <taxon>Oceanospirillales</taxon>
        <taxon>Oceanospirillaceae</taxon>
        <taxon>Parathalassolituus</taxon>
    </lineage>
</organism>
<feature type="signal peptide" evidence="2">
    <location>
        <begin position="1"/>
        <end position="21"/>
    </location>
</feature>
<protein>
    <recommendedName>
        <fullName evidence="5">Lipoprotein</fullName>
    </recommendedName>
</protein>
<dbReference type="EMBL" id="JAPNOA010000020">
    <property type="protein sequence ID" value="MCY0964924.1"/>
    <property type="molecule type" value="Genomic_DNA"/>
</dbReference>
<gene>
    <name evidence="3" type="ORF">OUO13_06975</name>
</gene>
<sequence length="317" mass="33282">MRHTPALLSVLISAALLTACGGGGGSSKSSSNNSGSENSGNSVTLDTVSYTGSTDTAELTTDNQDAVATDAGKAVLAMINRADSEELVSGIQGMRASANSNTLTGECGGTAQVSGSGDENNNSYSIRYSSYCTPIDEDELVMNGLISGSNRTSGSTSTIHIDYDNITMTLGGDSVGIDGYADAVIISGDNYQNSYSARFNMTYNGETHLTAWDITCSSERCVYSSYFVSNNEVYKTSNYSLYEDGYGYYQLETTLYLPEYGQVELTGTDIELCEDGSDIASGTLEITGANNKTMEVVYSGCGVATVTLNGNANLLSK</sequence>
<feature type="region of interest" description="Disordered" evidence="1">
    <location>
        <begin position="25"/>
        <end position="48"/>
    </location>
</feature>
<evidence type="ECO:0008006" key="5">
    <source>
        <dbReference type="Google" id="ProtNLM"/>
    </source>
</evidence>
<keyword evidence="4" id="KW-1185">Reference proteome</keyword>
<evidence type="ECO:0000256" key="2">
    <source>
        <dbReference type="SAM" id="SignalP"/>
    </source>
</evidence>
<keyword evidence="2" id="KW-0732">Signal</keyword>
<dbReference type="Proteomes" id="UP001150830">
    <property type="component" value="Unassembled WGS sequence"/>
</dbReference>
<feature type="compositionally biased region" description="Low complexity" evidence="1">
    <location>
        <begin position="27"/>
        <end position="42"/>
    </location>
</feature>
<comment type="caution">
    <text evidence="3">The sequence shown here is derived from an EMBL/GenBank/DDBJ whole genome shotgun (WGS) entry which is preliminary data.</text>
</comment>
<dbReference type="RefSeq" id="WP_283173143.1">
    <property type="nucleotide sequence ID" value="NZ_JAPNOA010000020.1"/>
</dbReference>
<evidence type="ECO:0000313" key="4">
    <source>
        <dbReference type="Proteomes" id="UP001150830"/>
    </source>
</evidence>
<proteinExistence type="predicted"/>
<reference evidence="3" key="1">
    <citation type="submission" date="2022-11" db="EMBL/GenBank/DDBJ databases">
        <title>Parathalassolutuus dongxingensis gen. nov., sp. nov., a novel member of family Oceanospirillaceae isolated from a coastal shrimp pond in Guangxi, China.</title>
        <authorList>
            <person name="Chen H."/>
        </authorList>
    </citation>
    <scope>NUCLEOTIDE SEQUENCE</scope>
    <source>
        <strain evidence="3">G-43</strain>
    </source>
</reference>
<dbReference type="AlphaFoldDB" id="A0A9X3EDQ5"/>
<accession>A0A9X3EDQ5</accession>
<dbReference type="PROSITE" id="PS51257">
    <property type="entry name" value="PROKAR_LIPOPROTEIN"/>
    <property type="match status" value="1"/>
</dbReference>
<evidence type="ECO:0000313" key="3">
    <source>
        <dbReference type="EMBL" id="MCY0964924.1"/>
    </source>
</evidence>